<dbReference type="InterPro" id="IPR018060">
    <property type="entry name" value="HTH_AraC"/>
</dbReference>
<evidence type="ECO:0000259" key="4">
    <source>
        <dbReference type="PROSITE" id="PS01124"/>
    </source>
</evidence>
<dbReference type="InterPro" id="IPR018062">
    <property type="entry name" value="HTH_AraC-typ_CS"/>
</dbReference>
<dbReference type="PROSITE" id="PS00041">
    <property type="entry name" value="HTH_ARAC_FAMILY_1"/>
    <property type="match status" value="1"/>
</dbReference>
<dbReference type="InterPro" id="IPR009057">
    <property type="entry name" value="Homeodomain-like_sf"/>
</dbReference>
<feature type="domain" description="HTH araC/xylS-type" evidence="4">
    <location>
        <begin position="192"/>
        <end position="289"/>
    </location>
</feature>
<reference evidence="6" key="1">
    <citation type="submission" date="2018-11" db="EMBL/GenBank/DDBJ databases">
        <title>Complete genome sequence of Paenibacillus sp. ML311-T8.</title>
        <authorList>
            <person name="Nam Y.-D."/>
            <person name="Kang J."/>
            <person name="Chung W.-H."/>
            <person name="Park Y.S."/>
        </authorList>
    </citation>
    <scope>NUCLEOTIDE SEQUENCE [LARGE SCALE GENOMIC DNA]</scope>
    <source>
        <strain evidence="6">ML311-T8</strain>
    </source>
</reference>
<accession>A0A6B8RJK7</accession>
<dbReference type="Pfam" id="PF12833">
    <property type="entry name" value="HTH_18"/>
    <property type="match status" value="1"/>
</dbReference>
<dbReference type="PANTHER" id="PTHR43280">
    <property type="entry name" value="ARAC-FAMILY TRANSCRIPTIONAL REGULATOR"/>
    <property type="match status" value="1"/>
</dbReference>
<dbReference type="GO" id="GO:0043565">
    <property type="term" value="F:sequence-specific DNA binding"/>
    <property type="evidence" value="ECO:0007669"/>
    <property type="project" value="InterPro"/>
</dbReference>
<keyword evidence="6" id="KW-1185">Reference proteome</keyword>
<dbReference type="PANTHER" id="PTHR43280:SF28">
    <property type="entry name" value="HTH-TYPE TRANSCRIPTIONAL ACTIVATOR RHAS"/>
    <property type="match status" value="1"/>
</dbReference>
<dbReference type="KEGG" id="ppsc:EHS13_14700"/>
<evidence type="ECO:0000256" key="2">
    <source>
        <dbReference type="ARBA" id="ARBA00023125"/>
    </source>
</evidence>
<dbReference type="Gene3D" id="2.60.120.10">
    <property type="entry name" value="Jelly Rolls"/>
    <property type="match status" value="1"/>
</dbReference>
<evidence type="ECO:0000313" key="6">
    <source>
        <dbReference type="Proteomes" id="UP000426246"/>
    </source>
</evidence>
<dbReference type="EMBL" id="CP034235">
    <property type="protein sequence ID" value="QGQ96037.1"/>
    <property type="molecule type" value="Genomic_DNA"/>
</dbReference>
<proteinExistence type="predicted"/>
<dbReference type="SMART" id="SM00342">
    <property type="entry name" value="HTH_ARAC"/>
    <property type="match status" value="1"/>
</dbReference>
<keyword evidence="1" id="KW-0805">Transcription regulation</keyword>
<dbReference type="Pfam" id="PF02311">
    <property type="entry name" value="AraC_binding"/>
    <property type="match status" value="1"/>
</dbReference>
<protein>
    <submittedName>
        <fullName evidence="5">AraC family transcriptional regulator</fullName>
    </submittedName>
</protein>
<dbReference type="GO" id="GO:0003700">
    <property type="term" value="F:DNA-binding transcription factor activity"/>
    <property type="evidence" value="ECO:0007669"/>
    <property type="project" value="InterPro"/>
</dbReference>
<dbReference type="PROSITE" id="PS01124">
    <property type="entry name" value="HTH_ARAC_FAMILY_2"/>
    <property type="match status" value="1"/>
</dbReference>
<dbReference type="SUPFAM" id="SSF46689">
    <property type="entry name" value="Homeodomain-like"/>
    <property type="match status" value="2"/>
</dbReference>
<gene>
    <name evidence="5" type="ORF">EHS13_14700</name>
</gene>
<keyword evidence="2" id="KW-0238">DNA-binding</keyword>
<evidence type="ECO:0000313" key="5">
    <source>
        <dbReference type="EMBL" id="QGQ96037.1"/>
    </source>
</evidence>
<sequence length="294" mass="34540">MRNSKIKLEVTNMEAIHVQMLRNYLNTAQLQLYVAHQGKVGPDWNYHIGKPKINRLYYFQEGTGTIRIRNREYSPQPGQLFLLPADVEITLSTDKANTFRKFYCHFTLTVGEVHLFQMFQVPHFVDVIDRAWLNERFLKLISLSESHSLTSPLQIKSVLYDILTLFLERAQLQGIDEDWRIDAVTPAISRINTVLSYIDEHLADRMKIDELADQLHFHPKYFIQLFKSSIGVSPIVYITKKRMEKAQQLLMQGEISITDIASQVGMDLYYFSHTFRKFMGLSPTEYRQYWKNHK</sequence>
<dbReference type="SUPFAM" id="SSF51215">
    <property type="entry name" value="Regulatory protein AraC"/>
    <property type="match status" value="1"/>
</dbReference>
<dbReference type="AlphaFoldDB" id="A0A6B8RJK7"/>
<dbReference type="InterPro" id="IPR003313">
    <property type="entry name" value="AraC-bd"/>
</dbReference>
<evidence type="ECO:0000256" key="3">
    <source>
        <dbReference type="ARBA" id="ARBA00023163"/>
    </source>
</evidence>
<dbReference type="Proteomes" id="UP000426246">
    <property type="component" value="Chromosome"/>
</dbReference>
<dbReference type="Gene3D" id="1.10.10.60">
    <property type="entry name" value="Homeodomain-like"/>
    <property type="match status" value="2"/>
</dbReference>
<dbReference type="InterPro" id="IPR014710">
    <property type="entry name" value="RmlC-like_jellyroll"/>
</dbReference>
<name>A0A6B8RJK7_9BACL</name>
<evidence type="ECO:0000256" key="1">
    <source>
        <dbReference type="ARBA" id="ARBA00023015"/>
    </source>
</evidence>
<dbReference type="InterPro" id="IPR037923">
    <property type="entry name" value="HTH-like"/>
</dbReference>
<organism evidence="5 6">
    <name type="scientific">Paenibacillus psychroresistens</name>
    <dbReference type="NCBI Taxonomy" id="1778678"/>
    <lineage>
        <taxon>Bacteria</taxon>
        <taxon>Bacillati</taxon>
        <taxon>Bacillota</taxon>
        <taxon>Bacilli</taxon>
        <taxon>Bacillales</taxon>
        <taxon>Paenibacillaceae</taxon>
        <taxon>Paenibacillus</taxon>
    </lineage>
</organism>
<keyword evidence="3" id="KW-0804">Transcription</keyword>